<keyword evidence="2" id="KW-0472">Membrane</keyword>
<accession>A0ABQ4ZTJ0</accession>
<proteinExistence type="predicted"/>
<name>A0ABQ4ZTJ0_9ASTR</name>
<reference evidence="3" key="2">
    <citation type="submission" date="2022-01" db="EMBL/GenBank/DDBJ databases">
        <authorList>
            <person name="Yamashiro T."/>
            <person name="Shiraishi A."/>
            <person name="Satake H."/>
            <person name="Nakayama K."/>
        </authorList>
    </citation>
    <scope>NUCLEOTIDE SEQUENCE</scope>
</reference>
<dbReference type="Proteomes" id="UP001151760">
    <property type="component" value="Unassembled WGS sequence"/>
</dbReference>
<keyword evidence="4" id="KW-1185">Reference proteome</keyword>
<evidence type="ECO:0000313" key="3">
    <source>
        <dbReference type="EMBL" id="GJS92452.1"/>
    </source>
</evidence>
<feature type="region of interest" description="Disordered" evidence="1">
    <location>
        <begin position="141"/>
        <end position="201"/>
    </location>
</feature>
<evidence type="ECO:0000313" key="4">
    <source>
        <dbReference type="Proteomes" id="UP001151760"/>
    </source>
</evidence>
<dbReference type="EMBL" id="BQNB010011582">
    <property type="protein sequence ID" value="GJS92452.1"/>
    <property type="molecule type" value="Genomic_DNA"/>
</dbReference>
<evidence type="ECO:0000256" key="2">
    <source>
        <dbReference type="SAM" id="Phobius"/>
    </source>
</evidence>
<reference evidence="3" key="1">
    <citation type="journal article" date="2022" name="Int. J. Mol. Sci.">
        <title>Draft Genome of Tanacetum Coccineum: Genomic Comparison of Closely Related Tanacetum-Family Plants.</title>
        <authorList>
            <person name="Yamashiro T."/>
            <person name="Shiraishi A."/>
            <person name="Nakayama K."/>
            <person name="Satake H."/>
        </authorList>
    </citation>
    <scope>NUCLEOTIDE SEQUENCE</scope>
</reference>
<evidence type="ECO:0000256" key="1">
    <source>
        <dbReference type="SAM" id="MobiDB-lite"/>
    </source>
</evidence>
<feature type="transmembrane region" description="Helical" evidence="2">
    <location>
        <begin position="72"/>
        <end position="90"/>
    </location>
</feature>
<sequence length="201" mass="22504">MLSRNSMTNKTFLLGHLMSIRYTSSHHPQADSGLVSATHLPLPLLSPPSLPLLRPLLYSTSILPSPCLYPPYLLSLFCLHLLLFSLHFIVSTLHIPLPRQILSPLLSLPSYCSSTFSPSPLLFTSLLPLYCLHLSTKGREREREGETVEGEGEKEETIEGEGEKVETIEGGGEKLETIKGEGEREKVETIEGEGRERRWRQ</sequence>
<feature type="compositionally biased region" description="Basic and acidic residues" evidence="1">
    <location>
        <begin position="155"/>
        <end position="201"/>
    </location>
</feature>
<keyword evidence="2" id="KW-0812">Transmembrane</keyword>
<gene>
    <name evidence="3" type="ORF">Tco_0799420</name>
</gene>
<comment type="caution">
    <text evidence="3">The sequence shown here is derived from an EMBL/GenBank/DDBJ whole genome shotgun (WGS) entry which is preliminary data.</text>
</comment>
<keyword evidence="2" id="KW-1133">Transmembrane helix</keyword>
<organism evidence="3 4">
    <name type="scientific">Tanacetum coccineum</name>
    <dbReference type="NCBI Taxonomy" id="301880"/>
    <lineage>
        <taxon>Eukaryota</taxon>
        <taxon>Viridiplantae</taxon>
        <taxon>Streptophyta</taxon>
        <taxon>Embryophyta</taxon>
        <taxon>Tracheophyta</taxon>
        <taxon>Spermatophyta</taxon>
        <taxon>Magnoliopsida</taxon>
        <taxon>eudicotyledons</taxon>
        <taxon>Gunneridae</taxon>
        <taxon>Pentapetalae</taxon>
        <taxon>asterids</taxon>
        <taxon>campanulids</taxon>
        <taxon>Asterales</taxon>
        <taxon>Asteraceae</taxon>
        <taxon>Asteroideae</taxon>
        <taxon>Anthemideae</taxon>
        <taxon>Anthemidinae</taxon>
        <taxon>Tanacetum</taxon>
    </lineage>
</organism>
<protein>
    <submittedName>
        <fullName evidence="3">Uncharacterized protein</fullName>
    </submittedName>
</protein>